<dbReference type="Proteomes" id="UP000249645">
    <property type="component" value="Unassembled WGS sequence"/>
</dbReference>
<dbReference type="Gene3D" id="3.30.2310.20">
    <property type="entry name" value="RelE-like"/>
    <property type="match status" value="1"/>
</dbReference>
<name>A0A2W5GUH0_9SPHI</name>
<gene>
    <name evidence="1" type="ORF">DI598_11575</name>
</gene>
<evidence type="ECO:0000313" key="1">
    <source>
        <dbReference type="EMBL" id="PZP46932.1"/>
    </source>
</evidence>
<protein>
    <recommendedName>
        <fullName evidence="3">Plasmid maintenance system killer</fullName>
    </recommendedName>
</protein>
<organism evidence="1 2">
    <name type="scientific">Pseudopedobacter saltans</name>
    <dbReference type="NCBI Taxonomy" id="151895"/>
    <lineage>
        <taxon>Bacteria</taxon>
        <taxon>Pseudomonadati</taxon>
        <taxon>Bacteroidota</taxon>
        <taxon>Sphingobacteriia</taxon>
        <taxon>Sphingobacteriales</taxon>
        <taxon>Sphingobacteriaceae</taxon>
        <taxon>Pseudopedobacter</taxon>
    </lineage>
</organism>
<dbReference type="EMBL" id="QFOI01000208">
    <property type="protein sequence ID" value="PZP46932.1"/>
    <property type="molecule type" value="Genomic_DNA"/>
</dbReference>
<dbReference type="InterPro" id="IPR007711">
    <property type="entry name" value="HigB-1"/>
</dbReference>
<dbReference type="AlphaFoldDB" id="A0A2W5GUH0"/>
<evidence type="ECO:0008006" key="3">
    <source>
        <dbReference type="Google" id="ProtNLM"/>
    </source>
</evidence>
<evidence type="ECO:0000313" key="2">
    <source>
        <dbReference type="Proteomes" id="UP000249645"/>
    </source>
</evidence>
<reference evidence="1 2" key="1">
    <citation type="submission" date="2017-11" db="EMBL/GenBank/DDBJ databases">
        <title>Infants hospitalized years apart are colonized by the same room-sourced microbial strains.</title>
        <authorList>
            <person name="Brooks B."/>
            <person name="Olm M.R."/>
            <person name="Firek B.A."/>
            <person name="Baker R."/>
            <person name="Thomas B.C."/>
            <person name="Morowitz M.J."/>
            <person name="Banfield J.F."/>
        </authorList>
    </citation>
    <scope>NUCLEOTIDE SEQUENCE [LARGE SCALE GENOMIC DNA]</scope>
    <source>
        <strain evidence="1">S2_009_000_R2_76</strain>
    </source>
</reference>
<dbReference type="SUPFAM" id="SSF143011">
    <property type="entry name" value="RelE-like"/>
    <property type="match status" value="1"/>
</dbReference>
<proteinExistence type="predicted"/>
<dbReference type="InterPro" id="IPR035093">
    <property type="entry name" value="RelE/ParE_toxin_dom_sf"/>
</dbReference>
<comment type="caution">
    <text evidence="1">The sequence shown here is derived from an EMBL/GenBank/DDBJ whole genome shotgun (WGS) entry which is preliminary data.</text>
</comment>
<sequence>MGIVSIKHKGLKLYWTKGDGSKLPPERLTTIAKILTVLDRAKQVPKDFEVFRNWRIHPLKGELKGHWSLDVSGNFRITFMFIDGNAEIVDYQDTH</sequence>
<dbReference type="Pfam" id="PF05015">
    <property type="entry name" value="HigB-like_toxin"/>
    <property type="match status" value="1"/>
</dbReference>
<accession>A0A2W5GUH0</accession>